<gene>
    <name evidence="3" type="ORF">ACFFH7_15800</name>
</gene>
<dbReference type="Pfam" id="PF04892">
    <property type="entry name" value="VanZ"/>
    <property type="match status" value="1"/>
</dbReference>
<protein>
    <submittedName>
        <fullName evidence="3">VanZ family protein</fullName>
    </submittedName>
</protein>
<evidence type="ECO:0000259" key="2">
    <source>
        <dbReference type="Pfam" id="PF04892"/>
    </source>
</evidence>
<keyword evidence="1" id="KW-1133">Transmembrane helix</keyword>
<dbReference type="InterPro" id="IPR053150">
    <property type="entry name" value="Teicoplanin_resist-assoc"/>
</dbReference>
<keyword evidence="4" id="KW-1185">Reference proteome</keyword>
<dbReference type="PANTHER" id="PTHR36834:SF1">
    <property type="entry name" value="INTEGRAL MEMBRANE PROTEIN"/>
    <property type="match status" value="1"/>
</dbReference>
<dbReference type="PANTHER" id="PTHR36834">
    <property type="entry name" value="MEMBRANE PROTEIN-RELATED"/>
    <property type="match status" value="1"/>
</dbReference>
<dbReference type="InterPro" id="IPR006976">
    <property type="entry name" value="VanZ-like"/>
</dbReference>
<accession>A0ABV6MRM8</accession>
<feature type="transmembrane region" description="Helical" evidence="1">
    <location>
        <begin position="95"/>
        <end position="122"/>
    </location>
</feature>
<feature type="transmembrane region" description="Helical" evidence="1">
    <location>
        <begin position="23"/>
        <end position="47"/>
    </location>
</feature>
<evidence type="ECO:0000256" key="1">
    <source>
        <dbReference type="SAM" id="Phobius"/>
    </source>
</evidence>
<sequence length="189" mass="20331">MRRRPCWDGADVLKDWHDWFETFTGVVALTVVALPVAVLAVVALAWWRRSWRTALADVGMVYGTLFPVWITLLPGGPGTEPARVSLVPFRDLSAIIAHGPASATVQIVGNLLVLAALGLFAPLRFPALASVPRILALAAVCSTLIETAQYVFQLDRVSSVDDVLLNTAGAGLAALASRHWWRVPVPLGC</sequence>
<name>A0ABV6MRM8_9PSEU</name>
<dbReference type="RefSeq" id="WP_273941367.1">
    <property type="nucleotide sequence ID" value="NZ_CP097263.1"/>
</dbReference>
<keyword evidence="1" id="KW-0472">Membrane</keyword>
<keyword evidence="1" id="KW-0812">Transmembrane</keyword>
<organism evidence="3 4">
    <name type="scientific">Kutzneria chonburiensis</name>
    <dbReference type="NCBI Taxonomy" id="1483604"/>
    <lineage>
        <taxon>Bacteria</taxon>
        <taxon>Bacillati</taxon>
        <taxon>Actinomycetota</taxon>
        <taxon>Actinomycetes</taxon>
        <taxon>Pseudonocardiales</taxon>
        <taxon>Pseudonocardiaceae</taxon>
        <taxon>Kutzneria</taxon>
    </lineage>
</organism>
<dbReference type="EMBL" id="JBHLUD010000004">
    <property type="protein sequence ID" value="MFC0542963.1"/>
    <property type="molecule type" value="Genomic_DNA"/>
</dbReference>
<evidence type="ECO:0000313" key="3">
    <source>
        <dbReference type="EMBL" id="MFC0542963.1"/>
    </source>
</evidence>
<feature type="domain" description="VanZ-like" evidence="2">
    <location>
        <begin position="83"/>
        <end position="176"/>
    </location>
</feature>
<evidence type="ECO:0000313" key="4">
    <source>
        <dbReference type="Proteomes" id="UP001589810"/>
    </source>
</evidence>
<dbReference type="Proteomes" id="UP001589810">
    <property type="component" value="Unassembled WGS sequence"/>
</dbReference>
<feature type="transmembrane region" description="Helical" evidence="1">
    <location>
        <begin position="54"/>
        <end position="75"/>
    </location>
</feature>
<reference evidence="3 4" key="1">
    <citation type="submission" date="2024-09" db="EMBL/GenBank/DDBJ databases">
        <authorList>
            <person name="Sun Q."/>
            <person name="Mori K."/>
        </authorList>
    </citation>
    <scope>NUCLEOTIDE SEQUENCE [LARGE SCALE GENOMIC DNA]</scope>
    <source>
        <strain evidence="3 4">TBRC 1432</strain>
    </source>
</reference>
<comment type="caution">
    <text evidence="3">The sequence shown here is derived from an EMBL/GenBank/DDBJ whole genome shotgun (WGS) entry which is preliminary data.</text>
</comment>
<proteinExistence type="predicted"/>